<dbReference type="PANTHER" id="PTHR10039:SF14">
    <property type="entry name" value="NACHT DOMAIN-CONTAINING PROTEIN"/>
    <property type="match status" value="1"/>
</dbReference>
<evidence type="ECO:0000259" key="2">
    <source>
        <dbReference type="Pfam" id="PF24883"/>
    </source>
</evidence>
<proteinExistence type="predicted"/>
<dbReference type="AlphaFoldDB" id="A0AA39NZE7"/>
<sequence length="267" mass="29442">MSNHSAQFWLLICKPLESIPDLVEGGPLVVIVDGLDECNASEELLAVLAEGFGPSLPFMHLIVTSRPVQHIATVFEGKSCVYPLYLDTSLKAVNDDIHFYLEQKFATICNNPFQKKCIELDAVNKLTAWASGLFIWAATVVKFVHASPGISRLQALLDTEPPRDATEALTTLYHTSLETLMSEPGANADIKKYVQSVLGALLVTKICPWKIPEMSEDILDNIVLQGEDNPSSHHIVSMLGSVLSPQTEDQPIQIIHKSFDDFLQDQS</sequence>
<comment type="caution">
    <text evidence="3">The sequence shown here is derived from an EMBL/GenBank/DDBJ whole genome shotgun (WGS) entry which is preliminary data.</text>
</comment>
<name>A0AA39NZE7_9AGAR</name>
<dbReference type="EMBL" id="JAUEPU010000162">
    <property type="protein sequence ID" value="KAK0474723.1"/>
    <property type="molecule type" value="Genomic_DNA"/>
</dbReference>
<keyword evidence="4" id="KW-1185">Reference proteome</keyword>
<evidence type="ECO:0000313" key="3">
    <source>
        <dbReference type="EMBL" id="KAK0474723.1"/>
    </source>
</evidence>
<dbReference type="PANTHER" id="PTHR10039">
    <property type="entry name" value="AMELOGENIN"/>
    <property type="match status" value="1"/>
</dbReference>
<protein>
    <recommendedName>
        <fullName evidence="2">Nephrocystin 3-like N-terminal domain-containing protein</fullName>
    </recommendedName>
</protein>
<dbReference type="Proteomes" id="UP001175228">
    <property type="component" value="Unassembled WGS sequence"/>
</dbReference>
<keyword evidence="1" id="KW-0677">Repeat</keyword>
<reference evidence="3" key="1">
    <citation type="submission" date="2023-06" db="EMBL/GenBank/DDBJ databases">
        <authorList>
            <consortium name="Lawrence Berkeley National Laboratory"/>
            <person name="Ahrendt S."/>
            <person name="Sahu N."/>
            <person name="Indic B."/>
            <person name="Wong-Bajracharya J."/>
            <person name="Merenyi Z."/>
            <person name="Ke H.-M."/>
            <person name="Monk M."/>
            <person name="Kocsube S."/>
            <person name="Drula E."/>
            <person name="Lipzen A."/>
            <person name="Balint B."/>
            <person name="Henrissat B."/>
            <person name="Andreopoulos B."/>
            <person name="Martin F.M."/>
            <person name="Harder C.B."/>
            <person name="Rigling D."/>
            <person name="Ford K.L."/>
            <person name="Foster G.D."/>
            <person name="Pangilinan J."/>
            <person name="Papanicolaou A."/>
            <person name="Barry K."/>
            <person name="LaButti K."/>
            <person name="Viragh M."/>
            <person name="Koriabine M."/>
            <person name="Yan M."/>
            <person name="Riley R."/>
            <person name="Champramary S."/>
            <person name="Plett K.L."/>
            <person name="Tsai I.J."/>
            <person name="Slot J."/>
            <person name="Sipos G."/>
            <person name="Plett J."/>
            <person name="Nagy L.G."/>
            <person name="Grigoriev I.V."/>
        </authorList>
    </citation>
    <scope>NUCLEOTIDE SEQUENCE</scope>
    <source>
        <strain evidence="3">HWK02</strain>
    </source>
</reference>
<gene>
    <name evidence="3" type="ORF">EDD18DRAFT_1391282</name>
</gene>
<dbReference type="InterPro" id="IPR056884">
    <property type="entry name" value="NPHP3-like_N"/>
</dbReference>
<dbReference type="Pfam" id="PF24883">
    <property type="entry name" value="NPHP3_N"/>
    <property type="match status" value="1"/>
</dbReference>
<evidence type="ECO:0000256" key="1">
    <source>
        <dbReference type="ARBA" id="ARBA00022737"/>
    </source>
</evidence>
<accession>A0AA39NZE7</accession>
<feature type="domain" description="Nephrocystin 3-like N-terminal" evidence="2">
    <location>
        <begin position="23"/>
        <end position="66"/>
    </location>
</feature>
<organism evidence="3 4">
    <name type="scientific">Armillaria luteobubalina</name>
    <dbReference type="NCBI Taxonomy" id="153913"/>
    <lineage>
        <taxon>Eukaryota</taxon>
        <taxon>Fungi</taxon>
        <taxon>Dikarya</taxon>
        <taxon>Basidiomycota</taxon>
        <taxon>Agaricomycotina</taxon>
        <taxon>Agaricomycetes</taxon>
        <taxon>Agaricomycetidae</taxon>
        <taxon>Agaricales</taxon>
        <taxon>Marasmiineae</taxon>
        <taxon>Physalacriaceae</taxon>
        <taxon>Armillaria</taxon>
    </lineage>
</organism>
<evidence type="ECO:0000313" key="4">
    <source>
        <dbReference type="Proteomes" id="UP001175228"/>
    </source>
</evidence>